<dbReference type="PATRIC" id="fig|145458.7.peg.100"/>
<organism evidence="1 3">
    <name type="scientific">Rathayibacter toxicus</name>
    <dbReference type="NCBI Taxonomy" id="145458"/>
    <lineage>
        <taxon>Bacteria</taxon>
        <taxon>Bacillati</taxon>
        <taxon>Actinomycetota</taxon>
        <taxon>Actinomycetes</taxon>
        <taxon>Micrococcales</taxon>
        <taxon>Microbacteriaceae</taxon>
        <taxon>Rathayibacter</taxon>
    </lineage>
</organism>
<dbReference type="InterPro" id="IPR014487">
    <property type="entry name" value="DUF3151"/>
</dbReference>
<dbReference type="KEGG" id="rtc:APU90_06070"/>
<dbReference type="STRING" id="145458.APU90_06070"/>
<evidence type="ECO:0000313" key="1">
    <source>
        <dbReference type="EMBL" id="KKM45649.1"/>
    </source>
</evidence>
<evidence type="ECO:0000313" key="3">
    <source>
        <dbReference type="Proteomes" id="UP000052979"/>
    </source>
</evidence>
<dbReference type="Proteomes" id="UP000052979">
    <property type="component" value="Unassembled WGS sequence"/>
</dbReference>
<dbReference type="RefSeq" id="WP_027692848.1">
    <property type="nucleotide sequence ID" value="NZ_CP010848.1"/>
</dbReference>
<reference evidence="2 4" key="2">
    <citation type="submission" date="2018-02" db="EMBL/GenBank/DDBJ databases">
        <title>Bacteriophage NCPPB3778 and a type I-E CRISPR drive the evolution of the US Biological Select Agent, Rathayibacter toxicus.</title>
        <authorList>
            <person name="Davis E.W.II."/>
            <person name="Tabima J.F."/>
            <person name="Weisberg A.J."/>
            <person name="Lopes L.D."/>
            <person name="Wiseman M.S."/>
            <person name="Wiseman M.S."/>
            <person name="Pupko T."/>
            <person name="Belcher M.S."/>
            <person name="Sechler A.J."/>
            <person name="Tancos M.A."/>
            <person name="Schroeder B.K."/>
            <person name="Murray T.D."/>
            <person name="Luster D.G."/>
            <person name="Schneider W.L."/>
            <person name="Rogers E."/>
            <person name="Andreote F.D."/>
            <person name="Grunwald N.J."/>
            <person name="Putnam M.L."/>
            <person name="Chang J.H."/>
        </authorList>
    </citation>
    <scope>NUCLEOTIDE SEQUENCE [LARGE SCALE GENOMIC DNA]</scope>
    <source>
        <strain evidence="2 4">FH99</strain>
    </source>
</reference>
<proteinExistence type="predicted"/>
<sequence>MSGENLLDPEPNLLPDEPAFSAALARYAHPGAVEFAALAATHPRSPLAWALLADSVWGIDAALPSYAYARVGYHRGLDLLRSVGWRGQGPIPWRHGPNRGFLLSLYALRRAAESIGETEEVERLTQFLEQADPLAIGEIERYHEDALPPTAAIVILGAD</sequence>
<name>A0A0C5BCX0_9MICO</name>
<evidence type="ECO:0000313" key="4">
    <source>
        <dbReference type="Proteomes" id="UP000237966"/>
    </source>
</evidence>
<reference evidence="1 3" key="1">
    <citation type="submission" date="2015-04" db="EMBL/GenBank/DDBJ databases">
        <title>Draft genome sequence of Rathayibacter toxicus strain FH-142 (AKA 70134 or CS 32), a Western Australian isolate.</title>
        <authorList>
            <consortium name="Consortium for Microbial Forensics and Genomics (microFORGE)"/>
            <person name="Knight B.M."/>
            <person name="Roberts D.P."/>
            <person name="Lin D."/>
            <person name="Hari K."/>
            <person name="Fletcher J."/>
            <person name="Melcher U."/>
            <person name="Blagden T."/>
            <person name="Luster D.G."/>
            <person name="Sechler A.J."/>
            <person name="Schneider W.L."/>
            <person name="Winegar R.A."/>
        </authorList>
    </citation>
    <scope>NUCLEOTIDE SEQUENCE [LARGE SCALE GENOMIC DNA]</scope>
    <source>
        <strain evidence="1 3">FH142</strain>
    </source>
</reference>
<dbReference type="eggNOG" id="ENOG5032SFN">
    <property type="taxonomic scope" value="Bacteria"/>
</dbReference>
<accession>A0A0C5BCX0</accession>
<dbReference type="AlphaFoldDB" id="A0A0C5BCX0"/>
<dbReference type="GeneID" id="93666150"/>
<dbReference type="EMBL" id="LBFI01000032">
    <property type="protein sequence ID" value="KKM45649.1"/>
    <property type="molecule type" value="Genomic_DNA"/>
</dbReference>
<evidence type="ECO:0000313" key="2">
    <source>
        <dbReference type="EMBL" id="PPI17093.1"/>
    </source>
</evidence>
<dbReference type="Pfam" id="PF11349">
    <property type="entry name" value="DUF3151"/>
    <property type="match status" value="1"/>
</dbReference>
<comment type="caution">
    <text evidence="1">The sequence shown here is derived from an EMBL/GenBank/DDBJ whole genome shotgun (WGS) entry which is preliminary data.</text>
</comment>
<keyword evidence="3" id="KW-1185">Reference proteome</keyword>
<dbReference type="PIRSF" id="PIRSF017349">
    <property type="entry name" value="UCP017349"/>
    <property type="match status" value="1"/>
</dbReference>
<dbReference type="KEGG" id="rtx:TI83_00410"/>
<dbReference type="EMBL" id="PSWU01000001">
    <property type="protein sequence ID" value="PPI17093.1"/>
    <property type="molecule type" value="Genomic_DNA"/>
</dbReference>
<protein>
    <submittedName>
        <fullName evidence="2">DUF3151 domain-containing protein</fullName>
    </submittedName>
</protein>
<dbReference type="Proteomes" id="UP000237966">
    <property type="component" value="Unassembled WGS sequence"/>
</dbReference>
<gene>
    <name evidence="2" type="ORF">C5C51_00215</name>
    <name evidence="1" type="ORF">VT73_05635</name>
</gene>
<dbReference type="OrthoDB" id="3826919at2"/>